<reference evidence="2 3" key="1">
    <citation type="submission" date="2022-11" db="EMBL/GenBank/DDBJ databases">
        <title>Minimal conservation of predation-associated metabolite biosynthetic gene clusters underscores biosynthetic potential of Myxococcota including descriptions for ten novel species: Archangium lansinium sp. nov., Myxococcus landrumus sp. nov., Nannocystis bai.</title>
        <authorList>
            <person name="Ahearne A."/>
            <person name="Stevens C."/>
            <person name="Phillips K."/>
        </authorList>
    </citation>
    <scope>NUCLEOTIDE SEQUENCE [LARGE SCALE GENOMIC DNA]</scope>
    <source>
        <strain evidence="2 3">MIWBW</strain>
    </source>
</reference>
<evidence type="ECO:0000313" key="3">
    <source>
        <dbReference type="Proteomes" id="UP001207654"/>
    </source>
</evidence>
<evidence type="ECO:0000259" key="1">
    <source>
        <dbReference type="Pfam" id="PF04471"/>
    </source>
</evidence>
<feature type="domain" description="Restriction endonuclease type IV Mrr" evidence="1">
    <location>
        <begin position="205"/>
        <end position="291"/>
    </location>
</feature>
<dbReference type="Proteomes" id="UP001207654">
    <property type="component" value="Unassembled WGS sequence"/>
</dbReference>
<accession>A0ABT4A2C1</accession>
<sequence>MSKLTSTDFTADAKALNRVSSVRYIKLGKAGGWEAECLKLGIVRYGFNSRASKMIALSKSGKWSELTQAFLAAGLEKGVATRFTNESRHFFEDDGSTLWITFMGQTLYWGFVTREPPFLHEDGNGVWRRLRGGWKCTDIKSERLTKDVLSGALTQLASYRGTSCQVRASEYVIKRLKGIKTPEVEQALAAREAMRRAIVPLLRLLGPKDFELLVELVFGASGYRRVGVVGGVQKTIDLDLELPVTGERAFVQIKSKTSQAELARYVEQIEDHYDQMFFVFHTGAVTTDDARVRVIGPDDLARLVVDAGLSDWLIRKVS</sequence>
<keyword evidence="3" id="KW-1185">Reference proteome</keyword>
<dbReference type="InterPro" id="IPR007560">
    <property type="entry name" value="Restrct_endonuc_IV_Mrr"/>
</dbReference>
<organism evidence="2 3">
    <name type="scientific">Archangium lansingense</name>
    <dbReference type="NCBI Taxonomy" id="2995310"/>
    <lineage>
        <taxon>Bacteria</taxon>
        <taxon>Pseudomonadati</taxon>
        <taxon>Myxococcota</taxon>
        <taxon>Myxococcia</taxon>
        <taxon>Myxococcales</taxon>
        <taxon>Cystobacterineae</taxon>
        <taxon>Archangiaceae</taxon>
        <taxon>Archangium</taxon>
    </lineage>
</organism>
<dbReference type="EMBL" id="JAPNKA010000001">
    <property type="protein sequence ID" value="MCY1075795.1"/>
    <property type="molecule type" value="Genomic_DNA"/>
</dbReference>
<comment type="caution">
    <text evidence="2">The sequence shown here is derived from an EMBL/GenBank/DDBJ whole genome shotgun (WGS) entry which is preliminary data.</text>
</comment>
<proteinExistence type="predicted"/>
<name>A0ABT4A2C1_9BACT</name>
<evidence type="ECO:0000313" key="2">
    <source>
        <dbReference type="EMBL" id="MCY1075795.1"/>
    </source>
</evidence>
<dbReference type="RefSeq" id="WP_267534709.1">
    <property type="nucleotide sequence ID" value="NZ_JAPNKA010000001.1"/>
</dbReference>
<gene>
    <name evidence="2" type="ORF">OV287_15075</name>
</gene>
<dbReference type="Pfam" id="PF04471">
    <property type="entry name" value="Mrr_cat"/>
    <property type="match status" value="1"/>
</dbReference>
<protein>
    <recommendedName>
        <fullName evidence="1">Restriction endonuclease type IV Mrr domain-containing protein</fullName>
    </recommendedName>
</protein>